<feature type="transmembrane region" description="Helical" evidence="4">
    <location>
        <begin position="367"/>
        <end position="386"/>
    </location>
</feature>
<keyword evidence="1 4" id="KW-0812">Transmembrane</keyword>
<feature type="transmembrane region" description="Helical" evidence="4">
    <location>
        <begin position="78"/>
        <end position="95"/>
    </location>
</feature>
<protein>
    <submittedName>
        <fullName evidence="6">Permease of the major facilitator superfamily</fullName>
    </submittedName>
</protein>
<reference evidence="6 7" key="1">
    <citation type="journal article" date="2013" name="ISME J.">
        <title>Comparative genomics of pathogenic lineages of Vibrio nigripulchritudo identifies virulence-associated traits.</title>
        <authorList>
            <person name="Goudenege D."/>
            <person name="Labreuche Y."/>
            <person name="Krin E."/>
            <person name="Ansquer D."/>
            <person name="Mangenot S."/>
            <person name="Calteau A."/>
            <person name="Medigue C."/>
            <person name="Mazel D."/>
            <person name="Polz M.F."/>
            <person name="Le Roux F."/>
        </authorList>
    </citation>
    <scope>NUCLEOTIDE SEQUENCE [LARGE SCALE GENOMIC DNA]</scope>
    <source>
        <strain evidence="6 7">SOn1</strain>
    </source>
</reference>
<feature type="domain" description="Major facilitator superfamily (MFS) profile" evidence="5">
    <location>
        <begin position="9"/>
        <end position="393"/>
    </location>
</feature>
<feature type="transmembrane region" description="Helical" evidence="4">
    <location>
        <begin position="165"/>
        <end position="185"/>
    </location>
</feature>
<dbReference type="InterPro" id="IPR020846">
    <property type="entry name" value="MFS_dom"/>
</dbReference>
<accession>A0AAV2W0B8</accession>
<feature type="transmembrane region" description="Helical" evidence="4">
    <location>
        <begin position="248"/>
        <end position="270"/>
    </location>
</feature>
<dbReference type="Pfam" id="PF07690">
    <property type="entry name" value="MFS_1"/>
    <property type="match status" value="1"/>
</dbReference>
<dbReference type="SUPFAM" id="SSF103473">
    <property type="entry name" value="MFS general substrate transporter"/>
    <property type="match status" value="1"/>
</dbReference>
<evidence type="ECO:0000256" key="1">
    <source>
        <dbReference type="ARBA" id="ARBA00022692"/>
    </source>
</evidence>
<dbReference type="GO" id="GO:0005886">
    <property type="term" value="C:plasma membrane"/>
    <property type="evidence" value="ECO:0007669"/>
    <property type="project" value="TreeGrafter"/>
</dbReference>
<dbReference type="PROSITE" id="PS50850">
    <property type="entry name" value="MFS"/>
    <property type="match status" value="1"/>
</dbReference>
<evidence type="ECO:0000259" key="5">
    <source>
        <dbReference type="PROSITE" id="PS50850"/>
    </source>
</evidence>
<dbReference type="AlphaFoldDB" id="A0AAV2W0B8"/>
<dbReference type="InterPro" id="IPR036259">
    <property type="entry name" value="MFS_trans_sf"/>
</dbReference>
<dbReference type="RefSeq" id="WP_022614011.1">
    <property type="nucleotide sequence ID" value="NZ_LK391965.1"/>
</dbReference>
<feature type="transmembrane region" description="Helical" evidence="4">
    <location>
        <begin position="334"/>
        <end position="355"/>
    </location>
</feature>
<organism evidence="6 7">
    <name type="scientific">Vibrio nigripulchritudo SOn1</name>
    <dbReference type="NCBI Taxonomy" id="1238450"/>
    <lineage>
        <taxon>Bacteria</taxon>
        <taxon>Pseudomonadati</taxon>
        <taxon>Pseudomonadota</taxon>
        <taxon>Gammaproteobacteria</taxon>
        <taxon>Vibrionales</taxon>
        <taxon>Vibrionaceae</taxon>
        <taxon>Vibrio</taxon>
    </lineage>
</organism>
<keyword evidence="2 4" id="KW-1133">Transmembrane helix</keyword>
<feature type="transmembrane region" description="Helical" evidence="4">
    <location>
        <begin position="46"/>
        <end position="66"/>
    </location>
</feature>
<feature type="transmembrane region" description="Helical" evidence="4">
    <location>
        <begin position="215"/>
        <end position="236"/>
    </location>
</feature>
<dbReference type="Proteomes" id="UP000018211">
    <property type="component" value="Unassembled WGS sequence"/>
</dbReference>
<keyword evidence="3 4" id="KW-0472">Membrane</keyword>
<dbReference type="EMBL" id="CAOF01000194">
    <property type="protein sequence ID" value="CCO50116.1"/>
    <property type="molecule type" value="Genomic_DNA"/>
</dbReference>
<evidence type="ECO:0000313" key="7">
    <source>
        <dbReference type="Proteomes" id="UP000018211"/>
    </source>
</evidence>
<dbReference type="InterPro" id="IPR011701">
    <property type="entry name" value="MFS"/>
</dbReference>
<feature type="transmembrane region" description="Helical" evidence="4">
    <location>
        <begin position="101"/>
        <end position="121"/>
    </location>
</feature>
<proteinExistence type="predicted"/>
<dbReference type="PANTHER" id="PTHR23521:SF3">
    <property type="entry name" value="MFS TRANSPORTER"/>
    <property type="match status" value="1"/>
</dbReference>
<feature type="transmembrane region" description="Helical" evidence="4">
    <location>
        <begin position="133"/>
        <end position="153"/>
    </location>
</feature>
<gene>
    <name evidence="6" type="ORF">VIBNISOn1_970140</name>
</gene>
<evidence type="ECO:0000313" key="6">
    <source>
        <dbReference type="EMBL" id="CCO50116.1"/>
    </source>
</evidence>
<evidence type="ECO:0000256" key="4">
    <source>
        <dbReference type="SAM" id="Phobius"/>
    </source>
</evidence>
<name>A0AAV2W0B8_9VIBR</name>
<sequence>MSVIPEHWKALSLAAAAVILSLTTWFSATAILPELIVVFELTTEQSSWLTNAVQVGFVAGALTSSLMSISDVLKLTRLMATASLVAALSNALLLTEPTGGLAMLLRFITGVSLAFIYPPAMKFIATWFVKGRGLAMGAMVGALTLGSALPFLFRGDTANIDWRLVIIGSSACSFVAAIIFGFLLSEGPHSFAKTKFNPRQLGQVVKNRPVMLANFGYFGHMWELYAMWGWLLAYITAAQSNGLEVSNAAFLTFSVVALGAPGCVFCGWLADKIGRCYATSIMMICSGSAALLVGFYFDGPVWVFTLVAMVWGFTVVADSAQFSAAVTELSDSSLVGSSLALQMGLGFTITIFAIWITPQVAQWLGSWQWTFLILVPGPFVGTWAMLKLRQHPDSVRLAAGKG</sequence>
<comment type="caution">
    <text evidence="6">The sequence shown here is derived from an EMBL/GenBank/DDBJ whole genome shotgun (WGS) entry which is preliminary data.</text>
</comment>
<dbReference type="PANTHER" id="PTHR23521">
    <property type="entry name" value="TRANSPORTER MFS SUPERFAMILY"/>
    <property type="match status" value="1"/>
</dbReference>
<evidence type="ECO:0000256" key="3">
    <source>
        <dbReference type="ARBA" id="ARBA00023136"/>
    </source>
</evidence>
<dbReference type="Gene3D" id="1.20.1250.20">
    <property type="entry name" value="MFS general substrate transporter like domains"/>
    <property type="match status" value="2"/>
</dbReference>
<dbReference type="GO" id="GO:0022857">
    <property type="term" value="F:transmembrane transporter activity"/>
    <property type="evidence" value="ECO:0007669"/>
    <property type="project" value="InterPro"/>
</dbReference>
<evidence type="ECO:0000256" key="2">
    <source>
        <dbReference type="ARBA" id="ARBA00022989"/>
    </source>
</evidence>